<dbReference type="Pfam" id="PF13478">
    <property type="entry name" value="XdhC_C"/>
    <property type="match status" value="1"/>
</dbReference>
<protein>
    <submittedName>
        <fullName evidence="3">Xanthine dehydrogenase accessory protein XdhC</fullName>
    </submittedName>
</protein>
<dbReference type="NCBIfam" id="TIGR02964">
    <property type="entry name" value="xanthine_xdhC"/>
    <property type="match status" value="1"/>
</dbReference>
<evidence type="ECO:0000313" key="4">
    <source>
        <dbReference type="Proteomes" id="UP000290682"/>
    </source>
</evidence>
<dbReference type="InterPro" id="IPR003777">
    <property type="entry name" value="XdhC_CoxI"/>
</dbReference>
<dbReference type="PANTHER" id="PTHR30388">
    <property type="entry name" value="ALDEHYDE OXIDOREDUCTASE MOLYBDENUM COFACTOR ASSEMBLY PROTEIN"/>
    <property type="match status" value="1"/>
</dbReference>
<accession>A0ABY0FJI7</accession>
<dbReference type="RefSeq" id="WP_129210762.1">
    <property type="nucleotide sequence ID" value="NZ_REGR01000001.1"/>
</dbReference>
<reference evidence="3 4" key="1">
    <citation type="submission" date="2018-10" db="EMBL/GenBank/DDBJ databases">
        <title>Draft genome of Fastidiocella sp. strain 375T, a bacterium isolated from a karstic cave dripping water.</title>
        <authorList>
            <person name="Coelho C."/>
            <person name="Verissimo A."/>
            <person name="Tiago I."/>
        </authorList>
    </citation>
    <scope>NUCLEOTIDE SEQUENCE [LARGE SCALE GENOMIC DNA]</scope>
    <source>
        <strain evidence="3 4">CAVE-375</strain>
    </source>
</reference>
<proteinExistence type="predicted"/>
<dbReference type="EMBL" id="REGR01000001">
    <property type="protein sequence ID" value="RXZ45469.1"/>
    <property type="molecule type" value="Genomic_DNA"/>
</dbReference>
<dbReference type="InterPro" id="IPR027051">
    <property type="entry name" value="XdhC_Rossmann_dom"/>
</dbReference>
<dbReference type="Gene3D" id="3.40.50.720">
    <property type="entry name" value="NAD(P)-binding Rossmann-like Domain"/>
    <property type="match status" value="1"/>
</dbReference>
<dbReference type="Proteomes" id="UP000290682">
    <property type="component" value="Unassembled WGS sequence"/>
</dbReference>
<organism evidence="3 4">
    <name type="scientific">Crenobacter cavernae</name>
    <dbReference type="NCBI Taxonomy" id="2290923"/>
    <lineage>
        <taxon>Bacteria</taxon>
        <taxon>Pseudomonadati</taxon>
        <taxon>Pseudomonadota</taxon>
        <taxon>Betaproteobacteria</taxon>
        <taxon>Neisseriales</taxon>
        <taxon>Neisseriaceae</taxon>
        <taxon>Crenobacter</taxon>
    </lineage>
</organism>
<keyword evidence="4" id="KW-1185">Reference proteome</keyword>
<dbReference type="Pfam" id="PF02625">
    <property type="entry name" value="XdhC_CoxI"/>
    <property type="match status" value="1"/>
</dbReference>
<evidence type="ECO:0000259" key="2">
    <source>
        <dbReference type="Pfam" id="PF13478"/>
    </source>
</evidence>
<sequence>MTFGLRNGANWLEALRAARAASQPAALITVSRADGSAPREAGARMAVGPDWQADTIGGGTLEFRAIEVARELIADSSGKRRTTLRMPLGASLGQCCGGVVFLAIERIDLDDDAWLAEAARAAVDGEIRVRHVPLSDSSANVTLTRAEGEAGETRLVKEGDAEWLVDVLLPSTMQVVLFGAGHVGRALADLLGTLPCRVSWIDARDDMFPDKVADNVVTEVGDDGDVARQPAGAYWLILTHNHALDFDIVEKVLKRGDAAYVGLIGSKSKRANFTRRLEARGVSRERVALDLTCPIGIEGIEGKEPPVIAVSVVAQLLQLHEARLRALRD</sequence>
<evidence type="ECO:0000259" key="1">
    <source>
        <dbReference type="Pfam" id="PF02625"/>
    </source>
</evidence>
<name>A0ABY0FJI7_9NEIS</name>
<gene>
    <name evidence="3" type="primary">xdhC</name>
    <name evidence="3" type="ORF">EBB06_01260</name>
</gene>
<dbReference type="InterPro" id="IPR014308">
    <property type="entry name" value="Xanthine_DH_XdhC"/>
</dbReference>
<dbReference type="PANTHER" id="PTHR30388:SF6">
    <property type="entry name" value="XANTHINE DEHYDROGENASE SUBUNIT A-RELATED"/>
    <property type="match status" value="1"/>
</dbReference>
<feature type="domain" description="XdhC- CoxI" evidence="1">
    <location>
        <begin position="19"/>
        <end position="77"/>
    </location>
</feature>
<feature type="domain" description="XdhC Rossmann" evidence="2">
    <location>
        <begin position="175"/>
        <end position="316"/>
    </location>
</feature>
<dbReference type="InterPro" id="IPR052698">
    <property type="entry name" value="MoCofactor_Util/Proc"/>
</dbReference>
<evidence type="ECO:0000313" key="3">
    <source>
        <dbReference type="EMBL" id="RXZ45469.1"/>
    </source>
</evidence>
<comment type="caution">
    <text evidence="3">The sequence shown here is derived from an EMBL/GenBank/DDBJ whole genome shotgun (WGS) entry which is preliminary data.</text>
</comment>